<feature type="domain" description="Cytochrome c-552/4" evidence="3">
    <location>
        <begin position="64"/>
        <end position="143"/>
    </location>
</feature>
<feature type="transmembrane region" description="Helical" evidence="2">
    <location>
        <begin position="7"/>
        <end position="25"/>
    </location>
</feature>
<keyword evidence="2" id="KW-0812">Transmembrane</keyword>
<dbReference type="EMBL" id="UOFR01000066">
    <property type="protein sequence ID" value="VAW99338.1"/>
    <property type="molecule type" value="Genomic_DNA"/>
</dbReference>
<evidence type="ECO:0000259" key="3">
    <source>
        <dbReference type="Pfam" id="PF13435"/>
    </source>
</evidence>
<proteinExistence type="predicted"/>
<keyword evidence="2" id="KW-0472">Membrane</keyword>
<protein>
    <recommendedName>
        <fullName evidence="3">Cytochrome c-552/4 domain-containing protein</fullName>
    </recommendedName>
</protein>
<evidence type="ECO:0000256" key="2">
    <source>
        <dbReference type="SAM" id="Phobius"/>
    </source>
</evidence>
<reference evidence="4" key="1">
    <citation type="submission" date="2018-06" db="EMBL/GenBank/DDBJ databases">
        <authorList>
            <person name="Zhirakovskaya E."/>
        </authorList>
    </citation>
    <scope>NUCLEOTIDE SEQUENCE</scope>
</reference>
<name>A0A3B1A0Q8_9ZZZZ</name>
<dbReference type="PANTHER" id="PTHR35038:SF8">
    <property type="entry name" value="C-TYPE POLYHEME CYTOCHROME OMCC"/>
    <property type="match status" value="1"/>
</dbReference>
<dbReference type="Gene3D" id="1.10.1130.10">
    <property type="entry name" value="Flavocytochrome C3, Chain A"/>
    <property type="match status" value="1"/>
</dbReference>
<dbReference type="Pfam" id="PF13435">
    <property type="entry name" value="Cytochrome_C554"/>
    <property type="match status" value="1"/>
</dbReference>
<gene>
    <name evidence="4" type="ORF">MNBD_GAMMA21-2737</name>
</gene>
<dbReference type="SUPFAM" id="SSF48695">
    <property type="entry name" value="Multiheme cytochromes"/>
    <property type="match status" value="1"/>
</dbReference>
<evidence type="ECO:0000256" key="1">
    <source>
        <dbReference type="ARBA" id="ARBA00022729"/>
    </source>
</evidence>
<dbReference type="PANTHER" id="PTHR35038">
    <property type="entry name" value="DISSIMILATORY SULFITE REDUCTASE SIRA"/>
    <property type="match status" value="1"/>
</dbReference>
<dbReference type="AlphaFoldDB" id="A0A3B1A0Q8"/>
<sequence>MVRLKKFTLWGIVASGLAVTSYLYFSGKFSTPSPDAQRYFSKINVKTETGDYIPAAQLGNSDYCGHCHRDVFQQWNASAHHFSSFNNPFYRKVALEVEAKKGNDALKFCANCHDPLPIASGEIEDHKSNMWSANAGITCLACHRITEIHGPNGQYVLSAPTLHPFAITENPMLQKFHSALVNLTPWLHRKALTQDFYSEPEFCATCHTLVVPQSLNGVNDITLLNEFGHWKNSRFSGKHSISGVQQDSKSCSDCHMPLVESNDPAAKNGLIKSHRFPGGHTILPTMNRDFTQLKTVEKFLQDQKVIVSIVGIRIPPQLRYLDPDQVVITKSKAQIELAVRISNVGVGHTFPAGTVDSNEAWLEFIALDSNAQVVHHSGGLDDNKEIIEGSHLFKATFVDAVGNKTDRRNTTTEAVTKAASSVIESGTSTIVYEMLTIPANAVFPIELKVKLNWRKYNPAFVQWVYDGRTVPELPITIIAQSSIQLKNSSVQ</sequence>
<accession>A0A3B1A0Q8</accession>
<dbReference type="InterPro" id="IPR051829">
    <property type="entry name" value="Multiheme_Cytochr_ET"/>
</dbReference>
<evidence type="ECO:0000313" key="4">
    <source>
        <dbReference type="EMBL" id="VAW99338.1"/>
    </source>
</evidence>
<organism evidence="4">
    <name type="scientific">hydrothermal vent metagenome</name>
    <dbReference type="NCBI Taxonomy" id="652676"/>
    <lineage>
        <taxon>unclassified sequences</taxon>
        <taxon>metagenomes</taxon>
        <taxon>ecological metagenomes</taxon>
    </lineage>
</organism>
<dbReference type="InterPro" id="IPR023155">
    <property type="entry name" value="Cyt_c-552/4"/>
</dbReference>
<dbReference type="InterPro" id="IPR036280">
    <property type="entry name" value="Multihaem_cyt_sf"/>
</dbReference>
<keyword evidence="2" id="KW-1133">Transmembrane helix</keyword>
<keyword evidence="1" id="KW-0732">Signal</keyword>